<dbReference type="GO" id="GO:0030951">
    <property type="term" value="P:establishment or maintenance of microtubule cytoskeleton polarity"/>
    <property type="evidence" value="ECO:0007669"/>
    <property type="project" value="UniProtKB-ARBA"/>
</dbReference>
<evidence type="ECO:0000256" key="2">
    <source>
        <dbReference type="ARBA" id="ARBA00022490"/>
    </source>
</evidence>
<dbReference type="SUPFAM" id="SSF52540">
    <property type="entry name" value="P-loop containing nucleoside triphosphate hydrolases"/>
    <property type="match status" value="1"/>
</dbReference>
<dbReference type="GO" id="GO:0003777">
    <property type="term" value="F:microtubule motor activity"/>
    <property type="evidence" value="ECO:0007669"/>
    <property type="project" value="InterPro"/>
</dbReference>
<dbReference type="Gene3D" id="6.10.250.1590">
    <property type="match status" value="1"/>
</dbReference>
<evidence type="ECO:0000256" key="10">
    <source>
        <dbReference type="RuleBase" id="RU000394"/>
    </source>
</evidence>
<dbReference type="InterPro" id="IPR001752">
    <property type="entry name" value="Kinesin_motor_dom"/>
</dbReference>
<accession>A0A8C1JFI7</accession>
<evidence type="ECO:0000256" key="6">
    <source>
        <dbReference type="ARBA" id="ARBA00023054"/>
    </source>
</evidence>
<dbReference type="GO" id="GO:0008017">
    <property type="term" value="F:microtubule binding"/>
    <property type="evidence" value="ECO:0007669"/>
    <property type="project" value="InterPro"/>
</dbReference>
<dbReference type="PRINTS" id="PR00380">
    <property type="entry name" value="KINESINHEAVY"/>
</dbReference>
<dbReference type="GO" id="GO:0048731">
    <property type="term" value="P:system development"/>
    <property type="evidence" value="ECO:0007669"/>
    <property type="project" value="UniProtKB-ARBA"/>
</dbReference>
<dbReference type="InterPro" id="IPR059182">
    <property type="entry name" value="Khc_C"/>
</dbReference>
<dbReference type="GO" id="GO:0007292">
    <property type="term" value="P:female gamete generation"/>
    <property type="evidence" value="ECO:0007669"/>
    <property type="project" value="UniProtKB-ARBA"/>
</dbReference>
<dbReference type="Proteomes" id="UP000694427">
    <property type="component" value="Unplaced"/>
</dbReference>
<protein>
    <recommendedName>
        <fullName evidence="10">Kinesin-like protein</fullName>
    </recommendedName>
</protein>
<feature type="region of interest" description="Disordered" evidence="12">
    <location>
        <begin position="361"/>
        <end position="396"/>
    </location>
</feature>
<dbReference type="Pfam" id="PF00225">
    <property type="entry name" value="Kinesin"/>
    <property type="match status" value="1"/>
</dbReference>
<comment type="similarity">
    <text evidence="9 10">Belongs to the TRAFAC class myosin-kinesin ATPase superfamily. Kinesin family.</text>
</comment>
<dbReference type="AlphaFoldDB" id="A0A8C1JFI7"/>
<evidence type="ECO:0000256" key="3">
    <source>
        <dbReference type="ARBA" id="ARBA00022701"/>
    </source>
</evidence>
<feature type="coiled-coil region" evidence="11">
    <location>
        <begin position="573"/>
        <end position="745"/>
    </location>
</feature>
<feature type="region of interest" description="Disordered" evidence="12">
    <location>
        <begin position="872"/>
        <end position="913"/>
    </location>
</feature>
<feature type="binding site" evidence="9">
    <location>
        <begin position="85"/>
        <end position="92"/>
    </location>
    <ligand>
        <name>ATP</name>
        <dbReference type="ChEBI" id="CHEBI:30616"/>
    </ligand>
</feature>
<feature type="coiled-coil region" evidence="11">
    <location>
        <begin position="318"/>
        <end position="352"/>
    </location>
</feature>
<dbReference type="GO" id="GO:0005524">
    <property type="term" value="F:ATP binding"/>
    <property type="evidence" value="ECO:0007669"/>
    <property type="project" value="UniProtKB-UniRule"/>
</dbReference>
<dbReference type="InterPro" id="IPR019821">
    <property type="entry name" value="Kinesin_motor_CS"/>
</dbReference>
<dbReference type="Gene3D" id="3.40.850.10">
    <property type="entry name" value="Kinesin motor domain"/>
    <property type="match status" value="1"/>
</dbReference>
<evidence type="ECO:0000256" key="4">
    <source>
        <dbReference type="ARBA" id="ARBA00022741"/>
    </source>
</evidence>
<dbReference type="FunFam" id="3.40.850.10:FF:000067">
    <property type="entry name" value="Kinesin-like protein"/>
    <property type="match status" value="1"/>
</dbReference>
<name>A0A8C1JFI7_CYPCA</name>
<feature type="coiled-coil region" evidence="11">
    <location>
        <begin position="789"/>
        <end position="862"/>
    </location>
</feature>
<dbReference type="PROSITE" id="PS00411">
    <property type="entry name" value="KINESIN_MOTOR_1"/>
    <property type="match status" value="1"/>
</dbReference>
<dbReference type="CDD" id="cd01369">
    <property type="entry name" value="KISc_KHC_KIF5"/>
    <property type="match status" value="1"/>
</dbReference>
<keyword evidence="7 9" id="KW-0505">Motor protein</keyword>
<dbReference type="GO" id="GO:0098957">
    <property type="term" value="P:anterograde axonal transport of mitochondrion"/>
    <property type="evidence" value="ECO:0007669"/>
    <property type="project" value="UniProtKB-ARBA"/>
</dbReference>
<dbReference type="PANTHER" id="PTHR47968:SF70">
    <property type="entry name" value="KINESIN HEAVY CHAIN ISOFORM 5C"/>
    <property type="match status" value="1"/>
</dbReference>
<keyword evidence="4 9" id="KW-0547">Nucleotide-binding</keyword>
<evidence type="ECO:0000256" key="8">
    <source>
        <dbReference type="ARBA" id="ARBA00023212"/>
    </source>
</evidence>
<feature type="domain" description="Kinesin motor" evidence="13">
    <location>
        <begin position="8"/>
        <end position="313"/>
    </location>
</feature>
<dbReference type="InterPro" id="IPR036961">
    <property type="entry name" value="Kinesin_motor_dom_sf"/>
</dbReference>
<evidence type="ECO:0000256" key="7">
    <source>
        <dbReference type="ARBA" id="ARBA00023175"/>
    </source>
</evidence>
<dbReference type="CDD" id="cd23649">
    <property type="entry name" value="Khc_CBD_cc"/>
    <property type="match status" value="1"/>
</dbReference>
<evidence type="ECO:0000256" key="5">
    <source>
        <dbReference type="ARBA" id="ARBA00022840"/>
    </source>
</evidence>
<dbReference type="PROSITE" id="PS50067">
    <property type="entry name" value="KINESIN_MOTOR_2"/>
    <property type="match status" value="1"/>
</dbReference>
<sequence length="913" mass="104777">MVDAAECCVKVMCRFRPLNESEITRGDKYIPKFKREDTVVISGKPYIFDRVFPPNTTQEQVYDTCAKQIVKDVLDGYNGTIFAYGQTSSGKTHTMEGQLHNSQLKGIIPRIAQDIFDHIYSMDENLEFHIKILFKIILLFFFHDDKNRVPFVKGCTERFVSSPEDVMDVIDEGKSNRHVAVTNMNEHSSRSHSIFLINIKQENVETEKKLSGKLYLVDLAGSEKVSKTGAEGSVLDEAKNINKSLSALGNVISALAEGTKTHVPYRDSKMTRILQDSLGGNCRTTIVICASPSVFNEAETKSTLMFGQRAKTIKNTVSVNMELTAEEWKKKYEKEKEKTRSLKIIIQRLENELKRWQKGEAVPVNEQHSSKEVKNSEAAPIIDTSAPPPEPLSDSEKTQYEELINDLYQQLDDKDDEINQHSQLAENLKQQMVDQDELLASTRRDYEKIQEDLNRLQHENEAAKEEVKEVLQALEELAVNYDQKSHEVEERSKTNQQLTEELMQKTVTLAGVERDLSALQELSGHHKKRSAEILSLLLRDLNEIGSVIALNDHKMTEMTGGMEEEFTLARLFISKMKSEVKSLANRSKQLESTQADTMRKMQANEKELSSCQLLISQHQAKIKSLTDYMQNMEQKKRQLEESHDSLMEELAKLHAQEKMHEVSVLDKEKEHMNRIQDAEEMKKALEQQMESHREAHQKQLSRLRDEIEEKQRILDELKDLLNEKREQAQEDLKGLEETVAKELQTLHNLRVLFIQDINNRIGRSAELDTDESGGSLAQKQKIIFLENNLEQLTKVHKQLVCDNADLRCELPKLEKRLRATAERVKILESALREAKESAMRDRKKYQQEVDRIKEVIRAKNQARMKHTAQIAKPIRAGHHHSVASASPGHSVRGGVPSPRRHHQHQPQHHHRSK</sequence>
<dbReference type="GO" id="GO:1904115">
    <property type="term" value="C:axon cytoplasm"/>
    <property type="evidence" value="ECO:0007669"/>
    <property type="project" value="GOC"/>
</dbReference>
<feature type="compositionally biased region" description="Basic residues" evidence="12">
    <location>
        <begin position="898"/>
        <end position="913"/>
    </location>
</feature>
<keyword evidence="3 10" id="KW-0493">Microtubule</keyword>
<evidence type="ECO:0000256" key="11">
    <source>
        <dbReference type="SAM" id="Coils"/>
    </source>
</evidence>
<dbReference type="InterPro" id="IPR027640">
    <property type="entry name" value="Kinesin-like_fam"/>
</dbReference>
<reference evidence="14" key="1">
    <citation type="submission" date="2025-08" db="UniProtKB">
        <authorList>
            <consortium name="Ensembl"/>
        </authorList>
    </citation>
    <scope>IDENTIFICATION</scope>
</reference>
<keyword evidence="15" id="KW-1185">Reference proteome</keyword>
<evidence type="ECO:0000313" key="14">
    <source>
        <dbReference type="Ensembl" id="ENSCCRP00010030888.1"/>
    </source>
</evidence>
<evidence type="ECO:0000256" key="12">
    <source>
        <dbReference type="SAM" id="MobiDB-lite"/>
    </source>
</evidence>
<dbReference type="Ensembl" id="ENSCCRT00010033907.1">
    <property type="protein sequence ID" value="ENSCCRP00010030888.1"/>
    <property type="gene ID" value="ENSCCRG00010013077.1"/>
</dbReference>
<organism evidence="14 15">
    <name type="scientific">Cyprinus carpio</name>
    <name type="common">Common carp</name>
    <dbReference type="NCBI Taxonomy" id="7962"/>
    <lineage>
        <taxon>Eukaryota</taxon>
        <taxon>Metazoa</taxon>
        <taxon>Chordata</taxon>
        <taxon>Craniata</taxon>
        <taxon>Vertebrata</taxon>
        <taxon>Euteleostomi</taxon>
        <taxon>Actinopterygii</taxon>
        <taxon>Neopterygii</taxon>
        <taxon>Teleostei</taxon>
        <taxon>Ostariophysi</taxon>
        <taxon>Cypriniformes</taxon>
        <taxon>Cyprinidae</taxon>
        <taxon>Cyprininae</taxon>
        <taxon>Cyprinus</taxon>
    </lineage>
</organism>
<evidence type="ECO:0000259" key="13">
    <source>
        <dbReference type="PROSITE" id="PS50067"/>
    </source>
</evidence>
<evidence type="ECO:0000256" key="1">
    <source>
        <dbReference type="ARBA" id="ARBA00004245"/>
    </source>
</evidence>
<dbReference type="GO" id="GO:0005874">
    <property type="term" value="C:microtubule"/>
    <property type="evidence" value="ECO:0007669"/>
    <property type="project" value="UniProtKB-KW"/>
</dbReference>
<dbReference type="PANTHER" id="PTHR47968">
    <property type="entry name" value="CENTROMERE PROTEIN E"/>
    <property type="match status" value="1"/>
</dbReference>
<keyword evidence="6 11" id="KW-0175">Coiled coil</keyword>
<dbReference type="GO" id="GO:0007097">
    <property type="term" value="P:nuclear migration"/>
    <property type="evidence" value="ECO:0007669"/>
    <property type="project" value="UniProtKB-ARBA"/>
</dbReference>
<comment type="subcellular location">
    <subcellularLocation>
        <location evidence="1">Cytoplasm</location>
        <location evidence="1">Cytoskeleton</location>
    </subcellularLocation>
</comment>
<evidence type="ECO:0000313" key="15">
    <source>
        <dbReference type="Proteomes" id="UP000694427"/>
    </source>
</evidence>
<proteinExistence type="inferred from homology"/>
<dbReference type="InterPro" id="IPR027417">
    <property type="entry name" value="P-loop_NTPase"/>
</dbReference>
<reference evidence="14" key="2">
    <citation type="submission" date="2025-09" db="UniProtKB">
        <authorList>
            <consortium name="Ensembl"/>
        </authorList>
    </citation>
    <scope>IDENTIFICATION</scope>
</reference>
<feature type="coiled-coil region" evidence="11">
    <location>
        <begin position="397"/>
        <end position="515"/>
    </location>
</feature>
<keyword evidence="8" id="KW-0206">Cytoskeleton</keyword>
<dbReference type="SMART" id="SM00129">
    <property type="entry name" value="KISc"/>
    <property type="match status" value="1"/>
</dbReference>
<keyword evidence="5 9" id="KW-0067">ATP-binding</keyword>
<dbReference type="GO" id="GO:0048489">
    <property type="term" value="P:synaptic vesicle transport"/>
    <property type="evidence" value="ECO:0007669"/>
    <property type="project" value="UniProtKB-ARBA"/>
</dbReference>
<evidence type="ECO:0000256" key="9">
    <source>
        <dbReference type="PROSITE-ProRule" id="PRU00283"/>
    </source>
</evidence>
<keyword evidence="2" id="KW-0963">Cytoplasm</keyword>
<dbReference type="GO" id="GO:0032991">
    <property type="term" value="C:protein-containing complex"/>
    <property type="evidence" value="ECO:0007669"/>
    <property type="project" value="UniProtKB-ARBA"/>
</dbReference>